<feature type="non-terminal residue" evidence="2">
    <location>
        <position position="1"/>
    </location>
</feature>
<name>A0A433TLB4_ELYCH</name>
<proteinExistence type="predicted"/>
<gene>
    <name evidence="2" type="ORF">EGW08_009849</name>
</gene>
<protein>
    <submittedName>
        <fullName evidence="2">Uncharacterized protein</fullName>
    </submittedName>
</protein>
<comment type="caution">
    <text evidence="2">The sequence shown here is derived from an EMBL/GenBank/DDBJ whole genome shotgun (WGS) entry which is preliminary data.</text>
</comment>
<feature type="region of interest" description="Disordered" evidence="1">
    <location>
        <begin position="17"/>
        <end position="103"/>
    </location>
</feature>
<evidence type="ECO:0000313" key="3">
    <source>
        <dbReference type="Proteomes" id="UP000271974"/>
    </source>
</evidence>
<dbReference type="EMBL" id="RQTK01000288">
    <property type="protein sequence ID" value="RUS82397.1"/>
    <property type="molecule type" value="Genomic_DNA"/>
</dbReference>
<accession>A0A433TLB4</accession>
<keyword evidence="3" id="KW-1185">Reference proteome</keyword>
<evidence type="ECO:0000313" key="2">
    <source>
        <dbReference type="EMBL" id="RUS82397.1"/>
    </source>
</evidence>
<feature type="compositionally biased region" description="Basic and acidic residues" evidence="1">
    <location>
        <begin position="18"/>
        <end position="32"/>
    </location>
</feature>
<reference evidence="2 3" key="1">
    <citation type="submission" date="2019-01" db="EMBL/GenBank/DDBJ databases">
        <title>A draft genome assembly of the solar-powered sea slug Elysia chlorotica.</title>
        <authorList>
            <person name="Cai H."/>
            <person name="Li Q."/>
            <person name="Fang X."/>
            <person name="Li J."/>
            <person name="Curtis N.E."/>
            <person name="Altenburger A."/>
            <person name="Shibata T."/>
            <person name="Feng M."/>
            <person name="Maeda T."/>
            <person name="Schwartz J.A."/>
            <person name="Shigenobu S."/>
            <person name="Lundholm N."/>
            <person name="Nishiyama T."/>
            <person name="Yang H."/>
            <person name="Hasebe M."/>
            <person name="Li S."/>
            <person name="Pierce S.K."/>
            <person name="Wang J."/>
        </authorList>
    </citation>
    <scope>NUCLEOTIDE SEQUENCE [LARGE SCALE GENOMIC DNA]</scope>
    <source>
        <strain evidence="2">EC2010</strain>
        <tissue evidence="2">Whole organism of an adult</tissue>
    </source>
</reference>
<dbReference type="AlphaFoldDB" id="A0A433TLB4"/>
<evidence type="ECO:0000256" key="1">
    <source>
        <dbReference type="SAM" id="MobiDB-lite"/>
    </source>
</evidence>
<dbReference type="Proteomes" id="UP000271974">
    <property type="component" value="Unassembled WGS sequence"/>
</dbReference>
<organism evidence="2 3">
    <name type="scientific">Elysia chlorotica</name>
    <name type="common">Eastern emerald elysia</name>
    <name type="synonym">Sea slug</name>
    <dbReference type="NCBI Taxonomy" id="188477"/>
    <lineage>
        <taxon>Eukaryota</taxon>
        <taxon>Metazoa</taxon>
        <taxon>Spiralia</taxon>
        <taxon>Lophotrochozoa</taxon>
        <taxon>Mollusca</taxon>
        <taxon>Gastropoda</taxon>
        <taxon>Heterobranchia</taxon>
        <taxon>Euthyneura</taxon>
        <taxon>Panpulmonata</taxon>
        <taxon>Sacoglossa</taxon>
        <taxon>Placobranchoidea</taxon>
        <taxon>Plakobranchidae</taxon>
        <taxon>Elysia</taxon>
    </lineage>
</organism>
<sequence length="127" mass="14711">RSTGTWSRRRRWAQVPVERLRQRRDTAPELHLPRQPGHQRRVRLPQLPVRGQEHQVQVLRPQGSRDHWLPADRQPQQLRQPDELQRAGRQGPGGLVQRVQQQPQRQALQDVHVCSAPALNKALPSGL</sequence>